<proteinExistence type="inferred from homology"/>
<keyword evidence="5 6" id="KW-0472">Membrane</keyword>
<dbReference type="GO" id="GO:0016020">
    <property type="term" value="C:membrane"/>
    <property type="evidence" value="ECO:0007669"/>
    <property type="project" value="UniProtKB-SubCell"/>
</dbReference>
<name>A0A8H3KUG1_9GLOM</name>
<feature type="transmembrane region" description="Helical" evidence="6">
    <location>
        <begin position="42"/>
        <end position="64"/>
    </location>
</feature>
<dbReference type="OrthoDB" id="2131401at2759"/>
<dbReference type="PANTHER" id="PTHR22779:SF6">
    <property type="entry name" value="SD17342P"/>
    <property type="match status" value="1"/>
</dbReference>
<protein>
    <submittedName>
        <fullName evidence="7">Integral membrane protein</fullName>
    </submittedName>
</protein>
<evidence type="ECO:0000256" key="1">
    <source>
        <dbReference type="ARBA" id="ARBA00004141"/>
    </source>
</evidence>
<feature type="transmembrane region" description="Helical" evidence="6">
    <location>
        <begin position="109"/>
        <end position="131"/>
    </location>
</feature>
<keyword evidence="3 6" id="KW-0812">Transmembrane</keyword>
<evidence type="ECO:0000313" key="7">
    <source>
        <dbReference type="EMBL" id="GES74218.1"/>
    </source>
</evidence>
<evidence type="ECO:0000256" key="5">
    <source>
        <dbReference type="ARBA" id="ARBA00023136"/>
    </source>
</evidence>
<accession>A0A8H3KUG1</accession>
<keyword evidence="4 6" id="KW-1133">Transmembrane helix</keyword>
<dbReference type="Pfam" id="PF10190">
    <property type="entry name" value="Tmemb_170"/>
    <property type="match status" value="1"/>
</dbReference>
<evidence type="ECO:0000256" key="2">
    <source>
        <dbReference type="ARBA" id="ARBA00006325"/>
    </source>
</evidence>
<reference evidence="7" key="1">
    <citation type="submission" date="2019-10" db="EMBL/GenBank/DDBJ databases">
        <title>Conservation and host-specific expression of non-tandemly repeated heterogenous ribosome RNA gene in arbuscular mycorrhizal fungi.</title>
        <authorList>
            <person name="Maeda T."/>
            <person name="Kobayashi Y."/>
            <person name="Nakagawa T."/>
            <person name="Ezawa T."/>
            <person name="Yamaguchi K."/>
            <person name="Bino T."/>
            <person name="Nishimoto Y."/>
            <person name="Shigenobu S."/>
            <person name="Kawaguchi M."/>
        </authorList>
    </citation>
    <scope>NUCLEOTIDE SEQUENCE</scope>
    <source>
        <strain evidence="7">HR1</strain>
    </source>
</reference>
<comment type="subcellular location">
    <subcellularLocation>
        <location evidence="1">Membrane</location>
        <topology evidence="1">Multi-pass membrane protein</topology>
    </subcellularLocation>
</comment>
<feature type="transmembrane region" description="Helical" evidence="6">
    <location>
        <begin position="71"/>
        <end position="103"/>
    </location>
</feature>
<comment type="caution">
    <text evidence="7">The sequence shown here is derived from an EMBL/GenBank/DDBJ whole genome shotgun (WGS) entry which is preliminary data.</text>
</comment>
<organism evidence="7 8">
    <name type="scientific">Rhizophagus clarus</name>
    <dbReference type="NCBI Taxonomy" id="94130"/>
    <lineage>
        <taxon>Eukaryota</taxon>
        <taxon>Fungi</taxon>
        <taxon>Fungi incertae sedis</taxon>
        <taxon>Mucoromycota</taxon>
        <taxon>Glomeromycotina</taxon>
        <taxon>Glomeromycetes</taxon>
        <taxon>Glomerales</taxon>
        <taxon>Glomeraceae</taxon>
        <taxon>Rhizophagus</taxon>
    </lineage>
</organism>
<dbReference type="EMBL" id="BLAL01000011">
    <property type="protein sequence ID" value="GES74218.1"/>
    <property type="molecule type" value="Genomic_DNA"/>
</dbReference>
<dbReference type="AlphaFoldDB" id="A0A8H3KUG1"/>
<gene>
    <name evidence="7" type="ORF">RCL2_000171400</name>
</gene>
<evidence type="ECO:0000313" key="8">
    <source>
        <dbReference type="Proteomes" id="UP000615446"/>
    </source>
</evidence>
<dbReference type="InterPro" id="IPR019334">
    <property type="entry name" value="TMEM170A/B/YPR153W-like"/>
</dbReference>
<dbReference type="Proteomes" id="UP000615446">
    <property type="component" value="Unassembled WGS sequence"/>
</dbReference>
<evidence type="ECO:0000256" key="4">
    <source>
        <dbReference type="ARBA" id="ARBA00022989"/>
    </source>
</evidence>
<comment type="similarity">
    <text evidence="2">Belongs to the TMEM170 family.</text>
</comment>
<evidence type="ECO:0000256" key="6">
    <source>
        <dbReference type="SAM" id="Phobius"/>
    </source>
</evidence>
<evidence type="ECO:0000256" key="3">
    <source>
        <dbReference type="ARBA" id="ARBA00022692"/>
    </source>
</evidence>
<sequence length="135" mass="15158">MTKSLLEFFAGPPRSGNNPNWPSLYWPPSPISYKIVLNNAQVIWTIIFFTVIYGLAGIWAWFVFHKYRWSFLVPIGFVAVALLTGFVSGTTVGLVLAAIYTFGSFKISVWIPFLWGLIQALILLMGCYSTITTIL</sequence>
<dbReference type="PANTHER" id="PTHR22779">
    <property type="entry name" value="SD17342P"/>
    <property type="match status" value="1"/>
</dbReference>